<protein>
    <recommendedName>
        <fullName evidence="3">Bacteriophage abortive infection AbiH</fullName>
    </recommendedName>
</protein>
<evidence type="ECO:0000313" key="2">
    <source>
        <dbReference type="Proteomes" id="UP000229630"/>
    </source>
</evidence>
<reference evidence="1 2" key="1">
    <citation type="submission" date="2017-11" db="EMBL/GenBank/DDBJ databases">
        <title>Genome sequencing of Prevotella intermedia KCOM 2837.</title>
        <authorList>
            <person name="Kook J.-K."/>
            <person name="Park S.-N."/>
            <person name="Lim Y.K."/>
        </authorList>
    </citation>
    <scope>NUCLEOTIDE SEQUENCE [LARGE SCALE GENOMIC DNA]</scope>
    <source>
        <strain evidence="1 2">KCOM 2837</strain>
    </source>
</reference>
<name>A0A2D3L5T2_PREIN</name>
<organism evidence="1 2">
    <name type="scientific">Prevotella intermedia</name>
    <dbReference type="NCBI Taxonomy" id="28131"/>
    <lineage>
        <taxon>Bacteria</taxon>
        <taxon>Pseudomonadati</taxon>
        <taxon>Bacteroidota</taxon>
        <taxon>Bacteroidia</taxon>
        <taxon>Bacteroidales</taxon>
        <taxon>Prevotellaceae</taxon>
        <taxon>Prevotella</taxon>
    </lineage>
</organism>
<dbReference type="EMBL" id="CP024723">
    <property type="protein sequence ID" value="ATV25937.1"/>
    <property type="molecule type" value="Genomic_DNA"/>
</dbReference>
<evidence type="ECO:0008006" key="3">
    <source>
        <dbReference type="Google" id="ProtNLM"/>
    </source>
</evidence>
<proteinExistence type="predicted"/>
<evidence type="ECO:0000313" key="1">
    <source>
        <dbReference type="EMBL" id="ATV25937.1"/>
    </source>
</evidence>
<dbReference type="Pfam" id="PF14253">
    <property type="entry name" value="AbiH"/>
    <property type="match status" value="1"/>
</dbReference>
<accession>A0A2D3L5T2</accession>
<gene>
    <name evidence="1" type="ORF">CTM62_03835</name>
</gene>
<dbReference type="AlphaFoldDB" id="A0A2D3L5T2"/>
<sequence length="341" mass="40180">MINCVYIFGNGFDLRMGMPTSYSDFLKYYEKLKVSNNSIASSKQMFLSKVKEERGEHWKDLEIALGLFTKEFSDKQLFKAFYRDVNIELRNYLTLVEKNISSFSDNARDKFWKDLLCPEYYLHLDTERSHFNEYVSKEEVNVDIISFNYTKTIESLLGDRIGKKDNNSFAINPFNIRSIKHIHGLLNKSNILFGVNDISQIANIDFHDDESIQDLIIKPKANFEFGTPINKECESLILDANVFYIYGTSLGPTDQYWWDWIGARFRATSNSVIVYFDYKRQGLEDRMLDIEYISLERDVRNRIMETMKLPGEEKDYRNRIYVACNRDIFPKEIYPLESMIS</sequence>
<dbReference type="Proteomes" id="UP000229630">
    <property type="component" value="Chromosome 1"/>
</dbReference>
<dbReference type="InterPro" id="IPR025935">
    <property type="entry name" value="AbiH"/>
</dbReference>
<dbReference type="RefSeq" id="WP_100019020.1">
    <property type="nucleotide sequence ID" value="NZ_CP024723.1"/>
</dbReference>